<dbReference type="GO" id="GO:0006364">
    <property type="term" value="P:rRNA processing"/>
    <property type="evidence" value="ECO:0007669"/>
    <property type="project" value="UniProtKB-KW"/>
</dbReference>
<dbReference type="EMBL" id="NXLW01000021">
    <property type="protein sequence ID" value="RDU70308.1"/>
    <property type="molecule type" value="Genomic_DNA"/>
</dbReference>
<dbReference type="PIRSF" id="PIRSF005917">
    <property type="entry name" value="MTase_YraL"/>
    <property type="match status" value="1"/>
</dbReference>
<dbReference type="PANTHER" id="PTHR46111:SF1">
    <property type="entry name" value="RIBOSOMAL RNA SMALL SUBUNIT METHYLTRANSFERASE I"/>
    <property type="match status" value="1"/>
</dbReference>
<evidence type="ECO:0000256" key="3">
    <source>
        <dbReference type="ARBA" id="ARBA00022603"/>
    </source>
</evidence>
<evidence type="ECO:0000259" key="6">
    <source>
        <dbReference type="Pfam" id="PF00590"/>
    </source>
</evidence>
<keyword evidence="1" id="KW-0963">Cytoplasm</keyword>
<dbReference type="PROSITE" id="PS01296">
    <property type="entry name" value="RSMI"/>
    <property type="match status" value="1"/>
</dbReference>
<dbReference type="InterPro" id="IPR035996">
    <property type="entry name" value="4pyrrol_Methylase_sf"/>
</dbReference>
<evidence type="ECO:0000256" key="2">
    <source>
        <dbReference type="ARBA" id="ARBA00022552"/>
    </source>
</evidence>
<dbReference type="GO" id="GO:0008168">
    <property type="term" value="F:methyltransferase activity"/>
    <property type="evidence" value="ECO:0007669"/>
    <property type="project" value="UniProtKB-KW"/>
</dbReference>
<accession>A0A3D8IYH2</accession>
<gene>
    <name evidence="7" type="primary">rsmI</name>
    <name evidence="7" type="ORF">CQA66_08495</name>
</gene>
<sequence>MLLFVPTPLGNIEDISLRVLQAFHQAEIILCEDTRVTKKLLHLLAQKAIIQQYFPHINSINKQFISFHSHNQREFLSTVTPKFFNAFVVCCSDAGMPCINDPGELLIDYARKNQIQYEVLPGGSAFNLAFACSGLQGAFCFFGFLPHKMQERTQKLKNILAYHKDFHLIFYESPKRLKACLQDISLILPNAILYLYKELTKLYQCEYKGNAEAILAKLPSTIRGEYCIIIAQDCQSKDSQKLCLSQEDILLLPTNIKQKAKMLAQISEYTPKQWYAKLLEQQSHFDN</sequence>
<reference evidence="7 8" key="1">
    <citation type="submission" date="2018-04" db="EMBL/GenBank/DDBJ databases">
        <title>Novel Campyloabacter and Helicobacter Species and Strains.</title>
        <authorList>
            <person name="Mannion A.J."/>
            <person name="Shen Z."/>
            <person name="Fox J.G."/>
        </authorList>
    </citation>
    <scope>NUCLEOTIDE SEQUENCE [LARGE SCALE GENOMIC DNA]</scope>
    <source>
        <strain evidence="7 8">MIT 97-5075</strain>
    </source>
</reference>
<dbReference type="NCBIfam" id="TIGR00096">
    <property type="entry name" value="16S rRNA (cytidine(1402)-2'-O)-methyltransferase"/>
    <property type="match status" value="1"/>
</dbReference>
<dbReference type="InterPro" id="IPR018063">
    <property type="entry name" value="SAM_MeTrfase_RsmI_CS"/>
</dbReference>
<feature type="domain" description="Tetrapyrrole methylase" evidence="6">
    <location>
        <begin position="1"/>
        <end position="201"/>
    </location>
</feature>
<evidence type="ECO:0000256" key="4">
    <source>
        <dbReference type="ARBA" id="ARBA00022679"/>
    </source>
</evidence>
<organism evidence="7 8">
    <name type="scientific">Helicobacter aurati</name>
    <dbReference type="NCBI Taxonomy" id="137778"/>
    <lineage>
        <taxon>Bacteria</taxon>
        <taxon>Pseudomonadati</taxon>
        <taxon>Campylobacterota</taxon>
        <taxon>Epsilonproteobacteria</taxon>
        <taxon>Campylobacterales</taxon>
        <taxon>Helicobacteraceae</taxon>
        <taxon>Helicobacter</taxon>
    </lineage>
</organism>
<proteinExistence type="predicted"/>
<evidence type="ECO:0000313" key="8">
    <source>
        <dbReference type="Proteomes" id="UP000256424"/>
    </source>
</evidence>
<comment type="caution">
    <text evidence="7">The sequence shown here is derived from an EMBL/GenBank/DDBJ whole genome shotgun (WGS) entry which is preliminary data.</text>
</comment>
<dbReference type="InterPro" id="IPR014776">
    <property type="entry name" value="4pyrrole_Mease_sub2"/>
</dbReference>
<dbReference type="InterPro" id="IPR008189">
    <property type="entry name" value="rRNA_ssu_MeTfrase_I"/>
</dbReference>
<dbReference type="AlphaFoldDB" id="A0A3D8IYH2"/>
<keyword evidence="2" id="KW-0698">rRNA processing</keyword>
<dbReference type="Gene3D" id="3.30.950.10">
    <property type="entry name" value="Methyltransferase, Cobalt-precorrin-4 Transmethylase, Domain 2"/>
    <property type="match status" value="1"/>
</dbReference>
<dbReference type="SUPFAM" id="SSF53790">
    <property type="entry name" value="Tetrapyrrole methylase"/>
    <property type="match status" value="1"/>
</dbReference>
<dbReference type="Pfam" id="PF00590">
    <property type="entry name" value="TP_methylase"/>
    <property type="match status" value="1"/>
</dbReference>
<name>A0A3D8IYH2_9HELI</name>
<dbReference type="RefSeq" id="WP_104762762.1">
    <property type="nucleotide sequence ID" value="NZ_FZPM01000007.1"/>
</dbReference>
<evidence type="ECO:0000313" key="7">
    <source>
        <dbReference type="EMBL" id="RDU70308.1"/>
    </source>
</evidence>
<evidence type="ECO:0000256" key="1">
    <source>
        <dbReference type="ARBA" id="ARBA00022490"/>
    </source>
</evidence>
<keyword evidence="4 7" id="KW-0808">Transferase</keyword>
<dbReference type="InterPro" id="IPR000878">
    <property type="entry name" value="4pyrrol_Mease"/>
</dbReference>
<dbReference type="CDD" id="cd11648">
    <property type="entry name" value="RsmI"/>
    <property type="match status" value="1"/>
</dbReference>
<evidence type="ECO:0000256" key="5">
    <source>
        <dbReference type="ARBA" id="ARBA00022691"/>
    </source>
</evidence>
<dbReference type="Proteomes" id="UP000256424">
    <property type="component" value="Unassembled WGS sequence"/>
</dbReference>
<dbReference type="OrthoDB" id="9809084at2"/>
<dbReference type="InterPro" id="IPR014777">
    <property type="entry name" value="4pyrrole_Mease_sub1"/>
</dbReference>
<keyword evidence="8" id="KW-1185">Reference proteome</keyword>
<keyword evidence="5" id="KW-0949">S-adenosyl-L-methionine</keyword>
<dbReference type="PANTHER" id="PTHR46111">
    <property type="entry name" value="RIBOSOMAL RNA SMALL SUBUNIT METHYLTRANSFERASE I"/>
    <property type="match status" value="1"/>
</dbReference>
<protein>
    <submittedName>
        <fullName evidence="7">16S rRNA (Cytidine(1402)-2'-O)-methyltransferase</fullName>
    </submittedName>
</protein>
<dbReference type="Gene3D" id="3.40.1010.10">
    <property type="entry name" value="Cobalt-precorrin-4 Transmethylase, Domain 1"/>
    <property type="match status" value="1"/>
</dbReference>
<dbReference type="GO" id="GO:0032259">
    <property type="term" value="P:methylation"/>
    <property type="evidence" value="ECO:0007669"/>
    <property type="project" value="UniProtKB-KW"/>
</dbReference>
<keyword evidence="3 7" id="KW-0489">Methyltransferase</keyword>